<evidence type="ECO:0000313" key="6">
    <source>
        <dbReference type="Proteomes" id="UP000475214"/>
    </source>
</evidence>
<reference evidence="5 6" key="1">
    <citation type="submission" date="2020-02" db="EMBL/GenBank/DDBJ databases">
        <authorList>
            <person name="Li X.-J."/>
            <person name="Han X.-M."/>
        </authorList>
    </citation>
    <scope>NUCLEOTIDE SEQUENCE [LARGE SCALE GENOMIC DNA]</scope>
    <source>
        <strain evidence="5 6">CCTCC AB 2017055</strain>
    </source>
</reference>
<dbReference type="Pfam" id="PF08450">
    <property type="entry name" value="SGL"/>
    <property type="match status" value="1"/>
</dbReference>
<accession>A0A6L9SIS0</accession>
<protein>
    <submittedName>
        <fullName evidence="5">SMP-30/gluconolactonase/LRE family protein</fullName>
    </submittedName>
</protein>
<feature type="signal peptide" evidence="3">
    <location>
        <begin position="1"/>
        <end position="30"/>
    </location>
</feature>
<dbReference type="PANTHER" id="PTHR47572">
    <property type="entry name" value="LIPOPROTEIN-RELATED"/>
    <property type="match status" value="1"/>
</dbReference>
<dbReference type="AlphaFoldDB" id="A0A6L9SIS0"/>
<dbReference type="InterPro" id="IPR011042">
    <property type="entry name" value="6-blade_b-propeller_TolB-like"/>
</dbReference>
<feature type="domain" description="SMP-30/Gluconolactonase/LRE-like region" evidence="4">
    <location>
        <begin position="69"/>
        <end position="322"/>
    </location>
</feature>
<name>A0A6L9SIS0_9ACTN</name>
<dbReference type="Gene3D" id="2.120.10.30">
    <property type="entry name" value="TolB, C-terminal domain"/>
    <property type="match status" value="1"/>
</dbReference>
<evidence type="ECO:0000313" key="5">
    <source>
        <dbReference type="EMBL" id="NEE04568.1"/>
    </source>
</evidence>
<evidence type="ECO:0000256" key="2">
    <source>
        <dbReference type="ARBA" id="ARBA00022801"/>
    </source>
</evidence>
<dbReference type="PANTHER" id="PTHR47572:SF4">
    <property type="entry name" value="LACTONASE DRP35"/>
    <property type="match status" value="1"/>
</dbReference>
<feature type="chain" id="PRO_5027021334" evidence="3">
    <location>
        <begin position="31"/>
        <end position="347"/>
    </location>
</feature>
<proteinExistence type="inferred from homology"/>
<organism evidence="5 6">
    <name type="scientific">Phytoactinopolyspora halotolerans</name>
    <dbReference type="NCBI Taxonomy" id="1981512"/>
    <lineage>
        <taxon>Bacteria</taxon>
        <taxon>Bacillati</taxon>
        <taxon>Actinomycetota</taxon>
        <taxon>Actinomycetes</taxon>
        <taxon>Jiangellales</taxon>
        <taxon>Jiangellaceae</taxon>
        <taxon>Phytoactinopolyspora</taxon>
    </lineage>
</organism>
<comment type="caution">
    <text evidence="5">The sequence shown here is derived from an EMBL/GenBank/DDBJ whole genome shotgun (WGS) entry which is preliminary data.</text>
</comment>
<dbReference type="GO" id="GO:0016787">
    <property type="term" value="F:hydrolase activity"/>
    <property type="evidence" value="ECO:0007669"/>
    <property type="project" value="UniProtKB-KW"/>
</dbReference>
<dbReference type="InterPro" id="IPR013658">
    <property type="entry name" value="SGL"/>
</dbReference>
<sequence length="347" mass="36524">MNADRSTRCHARRRRAVAVVGLGIALTGCAASPTQDSSTSQDSVAPAGVAERVLQLTSVHEETGMTLLEGPTFDHDGTLYVVDVAAPAGEPKLIAVDLDSHDATPIFTDNTGAYTSAQFSPYDGRLYLTDYSGGRIISLTADGDDPRTFAEGPINGRPMQPDDIAFDTDGNLFVTDSAPASYPTGEASGRVLRFDRETAEPTVLATSLPNPNGISFTLGYDALWVSQLDANRIDHLKLNDDRTAVVSGHTAVHVDGGTTQTDSNAVDASGNIYQGVHGKPTIMVYSPEGMHLTTVTVPSKDADLESATNIAIRPGTTDAYMTVSGPAGGFIYQFEALDIGVRQSNGG</sequence>
<evidence type="ECO:0000259" key="4">
    <source>
        <dbReference type="Pfam" id="PF08450"/>
    </source>
</evidence>
<dbReference type="InterPro" id="IPR051262">
    <property type="entry name" value="SMP-30/CGR1_Lactonase"/>
</dbReference>
<dbReference type="PROSITE" id="PS51257">
    <property type="entry name" value="PROKAR_LIPOPROTEIN"/>
    <property type="match status" value="1"/>
</dbReference>
<keyword evidence="3" id="KW-0732">Signal</keyword>
<gene>
    <name evidence="5" type="ORF">G1H10_30825</name>
</gene>
<evidence type="ECO:0000256" key="1">
    <source>
        <dbReference type="ARBA" id="ARBA00008853"/>
    </source>
</evidence>
<dbReference type="RefSeq" id="WP_163745113.1">
    <property type="nucleotide sequence ID" value="NZ_JAAGOA010000036.1"/>
</dbReference>
<comment type="similarity">
    <text evidence="1">Belongs to the SMP-30/CGR1 family.</text>
</comment>
<evidence type="ECO:0000256" key="3">
    <source>
        <dbReference type="SAM" id="SignalP"/>
    </source>
</evidence>
<dbReference type="EMBL" id="JAAGOA010000036">
    <property type="protein sequence ID" value="NEE04568.1"/>
    <property type="molecule type" value="Genomic_DNA"/>
</dbReference>
<keyword evidence="6" id="KW-1185">Reference proteome</keyword>
<keyword evidence="2" id="KW-0378">Hydrolase</keyword>
<dbReference type="Proteomes" id="UP000475214">
    <property type="component" value="Unassembled WGS sequence"/>
</dbReference>
<dbReference type="SUPFAM" id="SSF63829">
    <property type="entry name" value="Calcium-dependent phosphotriesterase"/>
    <property type="match status" value="1"/>
</dbReference>